<protein>
    <submittedName>
        <fullName evidence="1">Uncharacterized protein</fullName>
    </submittedName>
</protein>
<reference evidence="1 2" key="1">
    <citation type="submission" date="2024-03" db="EMBL/GenBank/DDBJ databases">
        <title>Draft genome sequence of Pseudonocardia carboxydivorans JCM 14827.</title>
        <authorList>
            <person name="Duangmal K."/>
        </authorList>
    </citation>
    <scope>NUCLEOTIDE SEQUENCE [LARGE SCALE GENOMIC DNA]</scope>
    <source>
        <strain evidence="1 2">JCM 14827</strain>
    </source>
</reference>
<comment type="caution">
    <text evidence="1">The sequence shown here is derived from an EMBL/GenBank/DDBJ whole genome shotgun (WGS) entry which is preliminary data.</text>
</comment>
<proteinExistence type="predicted"/>
<name>A0ABU9A8N5_PSEA5</name>
<dbReference type="RefSeq" id="WP_345651160.1">
    <property type="nucleotide sequence ID" value="NZ_BAAAOD010000047.1"/>
</dbReference>
<sequence>MSSVAVVILAVIAAAALVAVVLAVCGAVENIRVAKHTRVDPRADRAAQKAARREVTR</sequence>
<gene>
    <name evidence="1" type="ORF">WG925_03225</name>
</gene>
<accession>A0ABU9A8N5</accession>
<keyword evidence="2" id="KW-1185">Reference proteome</keyword>
<dbReference type="Proteomes" id="UP001367513">
    <property type="component" value="Unassembled WGS sequence"/>
</dbReference>
<evidence type="ECO:0000313" key="1">
    <source>
        <dbReference type="EMBL" id="MEK6462743.1"/>
    </source>
</evidence>
<evidence type="ECO:0000313" key="2">
    <source>
        <dbReference type="Proteomes" id="UP001367513"/>
    </source>
</evidence>
<organism evidence="1 2">
    <name type="scientific">Pseudonocardia alni subsp. carboxydivorans</name>
    <dbReference type="NCBI Taxonomy" id="415010"/>
    <lineage>
        <taxon>Bacteria</taxon>
        <taxon>Bacillati</taxon>
        <taxon>Actinomycetota</taxon>
        <taxon>Actinomycetes</taxon>
        <taxon>Pseudonocardiales</taxon>
        <taxon>Pseudonocardiaceae</taxon>
        <taxon>Pseudonocardia</taxon>
    </lineage>
</organism>
<dbReference type="EMBL" id="JBBPIX010000001">
    <property type="protein sequence ID" value="MEK6462743.1"/>
    <property type="molecule type" value="Genomic_DNA"/>
</dbReference>